<organism evidence="1 2">
    <name type="scientific">Batillaria attramentaria</name>
    <dbReference type="NCBI Taxonomy" id="370345"/>
    <lineage>
        <taxon>Eukaryota</taxon>
        <taxon>Metazoa</taxon>
        <taxon>Spiralia</taxon>
        <taxon>Lophotrochozoa</taxon>
        <taxon>Mollusca</taxon>
        <taxon>Gastropoda</taxon>
        <taxon>Caenogastropoda</taxon>
        <taxon>Sorbeoconcha</taxon>
        <taxon>Cerithioidea</taxon>
        <taxon>Batillariidae</taxon>
        <taxon>Batillaria</taxon>
    </lineage>
</organism>
<sequence>MLAKFWPSSTTDNDFTLPPAIVHITHDESNDVDEDDEEPTYEVCGPRYVAWSSTSRKNNKGAAVVIQNVSANHNYRNISRDNGRGTDFATENVSANHNYQNISLANGRGSDFATENVSANHDYQNISRDNARASDFATENVLANHEYQNV</sequence>
<comment type="caution">
    <text evidence="1">The sequence shown here is derived from an EMBL/GenBank/DDBJ whole genome shotgun (WGS) entry which is preliminary data.</text>
</comment>
<dbReference type="Proteomes" id="UP001519460">
    <property type="component" value="Unassembled WGS sequence"/>
</dbReference>
<dbReference type="EMBL" id="JACVVK020000135">
    <property type="protein sequence ID" value="KAK7489686.1"/>
    <property type="molecule type" value="Genomic_DNA"/>
</dbReference>
<dbReference type="AlphaFoldDB" id="A0ABD0KQX0"/>
<evidence type="ECO:0000313" key="1">
    <source>
        <dbReference type="EMBL" id="KAK7489686.1"/>
    </source>
</evidence>
<accession>A0ABD0KQX0</accession>
<gene>
    <name evidence="1" type="ORF">BaRGS_00019081</name>
</gene>
<evidence type="ECO:0000313" key="2">
    <source>
        <dbReference type="Proteomes" id="UP001519460"/>
    </source>
</evidence>
<name>A0ABD0KQX0_9CAEN</name>
<proteinExistence type="predicted"/>
<reference evidence="1 2" key="1">
    <citation type="journal article" date="2023" name="Sci. Data">
        <title>Genome assembly of the Korean intertidal mud-creeper Batillaria attramentaria.</title>
        <authorList>
            <person name="Patra A.K."/>
            <person name="Ho P.T."/>
            <person name="Jun S."/>
            <person name="Lee S.J."/>
            <person name="Kim Y."/>
            <person name="Won Y.J."/>
        </authorList>
    </citation>
    <scope>NUCLEOTIDE SEQUENCE [LARGE SCALE GENOMIC DNA]</scope>
    <source>
        <strain evidence="1">Wonlab-2016</strain>
    </source>
</reference>
<keyword evidence="2" id="KW-1185">Reference proteome</keyword>
<protein>
    <submittedName>
        <fullName evidence="1">Uncharacterized protein</fullName>
    </submittedName>
</protein>